<feature type="region of interest" description="Disordered" evidence="1">
    <location>
        <begin position="521"/>
        <end position="544"/>
    </location>
</feature>
<protein>
    <submittedName>
        <fullName evidence="2">Uncharacterized protein</fullName>
    </submittedName>
</protein>
<organism evidence="2 3">
    <name type="scientific">Lolium multiflorum</name>
    <name type="common">Italian ryegrass</name>
    <name type="synonym">Lolium perenne subsp. multiflorum</name>
    <dbReference type="NCBI Taxonomy" id="4521"/>
    <lineage>
        <taxon>Eukaryota</taxon>
        <taxon>Viridiplantae</taxon>
        <taxon>Streptophyta</taxon>
        <taxon>Embryophyta</taxon>
        <taxon>Tracheophyta</taxon>
        <taxon>Spermatophyta</taxon>
        <taxon>Magnoliopsida</taxon>
        <taxon>Liliopsida</taxon>
        <taxon>Poales</taxon>
        <taxon>Poaceae</taxon>
        <taxon>BOP clade</taxon>
        <taxon>Pooideae</taxon>
        <taxon>Poodae</taxon>
        <taxon>Poeae</taxon>
        <taxon>Poeae Chloroplast Group 2 (Poeae type)</taxon>
        <taxon>Loliodinae</taxon>
        <taxon>Loliinae</taxon>
        <taxon>Lolium</taxon>
    </lineage>
</organism>
<feature type="region of interest" description="Disordered" evidence="1">
    <location>
        <begin position="436"/>
        <end position="479"/>
    </location>
</feature>
<gene>
    <name evidence="2" type="ORF">QYE76_069235</name>
</gene>
<sequence>MSSSAALVAAASVQPPPAPVPPAAAPMLPPAAPALPDAAASVLPPMQAPALPPVLARLLNGGTAPGVAMSPFAPLSTLTAGAMFSGQIAPVPGFTSPPIVSTVPAPTSLAPPTTVVPSLPPAPLPTPTAPPPSTVAAAPPPGFYFNPTPEHFNALALYQGLLQAGSSSMPSSSFEPSASHGGLVTDPYGYGGAYGGASHLGLAPAPTATPAAAPPGPLYGAAPPPVVPSPAAYAMAGAPAGGVAPFYIAHLIPVKLSPDNHLAWRAQVLPLLRSRHLEGFIDGSLPCPPSYHPAYHQWVAQDQAILSGIQSSLTDSVSGLVLFATMSREAWATLDTSYSTQSIARSMAIRTQLGELKKNDLTVTLYFNKISALADTLASIGQPLRPEEFISYVVNGLDDDYDSLVENITGRTIPIQPRELYARMLATEQRIVSRSSSPSYAAANAATREGKPPKQQYLPKSATPPGDTAAPALGSRPVITSQNGRPRACCATCGAFAACQLCGIDGHIASKCHRRFKAEFRGLGNNGKGNDKQAALATHGHTQS</sequence>
<feature type="compositionally biased region" description="Low complexity" evidence="1">
    <location>
        <begin position="436"/>
        <end position="446"/>
    </location>
</feature>
<reference evidence="2" key="1">
    <citation type="submission" date="2023-07" db="EMBL/GenBank/DDBJ databases">
        <title>A chromosome-level genome assembly of Lolium multiflorum.</title>
        <authorList>
            <person name="Chen Y."/>
            <person name="Copetti D."/>
            <person name="Kolliker R."/>
            <person name="Studer B."/>
        </authorList>
    </citation>
    <scope>NUCLEOTIDE SEQUENCE</scope>
    <source>
        <strain evidence="2">02402/16</strain>
        <tissue evidence="2">Leaf</tissue>
    </source>
</reference>
<dbReference type="EMBL" id="JAUUTY010000004">
    <property type="protein sequence ID" value="KAK1651430.1"/>
    <property type="molecule type" value="Genomic_DNA"/>
</dbReference>
<evidence type="ECO:0000313" key="3">
    <source>
        <dbReference type="Proteomes" id="UP001231189"/>
    </source>
</evidence>
<name>A0AAD8SFV8_LOLMU</name>
<keyword evidence="3" id="KW-1185">Reference proteome</keyword>
<evidence type="ECO:0000313" key="2">
    <source>
        <dbReference type="EMBL" id="KAK1651430.1"/>
    </source>
</evidence>
<dbReference type="Pfam" id="PF14223">
    <property type="entry name" value="Retrotran_gag_2"/>
    <property type="match status" value="1"/>
</dbReference>
<evidence type="ECO:0000256" key="1">
    <source>
        <dbReference type="SAM" id="MobiDB-lite"/>
    </source>
</evidence>
<dbReference type="PANTHER" id="PTHR47481:SF31">
    <property type="entry name" value="OS01G0873500 PROTEIN"/>
    <property type="match status" value="1"/>
</dbReference>
<dbReference type="PANTHER" id="PTHR47481">
    <property type="match status" value="1"/>
</dbReference>
<dbReference type="Proteomes" id="UP001231189">
    <property type="component" value="Unassembled WGS sequence"/>
</dbReference>
<comment type="caution">
    <text evidence="2">The sequence shown here is derived from an EMBL/GenBank/DDBJ whole genome shotgun (WGS) entry which is preliminary data.</text>
</comment>
<proteinExistence type="predicted"/>
<accession>A0AAD8SFV8</accession>
<dbReference type="AlphaFoldDB" id="A0AAD8SFV8"/>